<accession>A0A8H6HRV0</accession>
<comment type="caution">
    <text evidence="1">The sequence shown here is derived from an EMBL/GenBank/DDBJ whole genome shotgun (WGS) entry which is preliminary data.</text>
</comment>
<dbReference type="Proteomes" id="UP000521943">
    <property type="component" value="Unassembled WGS sequence"/>
</dbReference>
<evidence type="ECO:0000313" key="1">
    <source>
        <dbReference type="EMBL" id="KAF6751282.1"/>
    </source>
</evidence>
<protein>
    <recommendedName>
        <fullName evidence="3">F-box domain-containing protein</fullName>
    </recommendedName>
</protein>
<dbReference type="EMBL" id="JACGCI010000051">
    <property type="protein sequence ID" value="KAF6751282.1"/>
    <property type="molecule type" value="Genomic_DNA"/>
</dbReference>
<evidence type="ECO:0000313" key="2">
    <source>
        <dbReference type="Proteomes" id="UP000521943"/>
    </source>
</evidence>
<keyword evidence="2" id="KW-1185">Reference proteome</keyword>
<dbReference type="AlphaFoldDB" id="A0A8H6HRV0"/>
<organism evidence="1 2">
    <name type="scientific">Ephemerocybe angulata</name>
    <dbReference type="NCBI Taxonomy" id="980116"/>
    <lineage>
        <taxon>Eukaryota</taxon>
        <taxon>Fungi</taxon>
        <taxon>Dikarya</taxon>
        <taxon>Basidiomycota</taxon>
        <taxon>Agaricomycotina</taxon>
        <taxon>Agaricomycetes</taxon>
        <taxon>Agaricomycetidae</taxon>
        <taxon>Agaricales</taxon>
        <taxon>Agaricineae</taxon>
        <taxon>Psathyrellaceae</taxon>
        <taxon>Ephemerocybe</taxon>
    </lineage>
</organism>
<evidence type="ECO:0008006" key="3">
    <source>
        <dbReference type="Google" id="ProtNLM"/>
    </source>
</evidence>
<reference evidence="1 2" key="1">
    <citation type="submission" date="2020-07" db="EMBL/GenBank/DDBJ databases">
        <title>Comparative genomics of pyrophilous fungi reveals a link between fire events and developmental genes.</title>
        <authorList>
            <consortium name="DOE Joint Genome Institute"/>
            <person name="Steindorff A.S."/>
            <person name="Carver A."/>
            <person name="Calhoun S."/>
            <person name="Stillman K."/>
            <person name="Liu H."/>
            <person name="Lipzen A."/>
            <person name="Pangilinan J."/>
            <person name="Labutti K."/>
            <person name="Bruns T.D."/>
            <person name="Grigoriev I.V."/>
        </authorList>
    </citation>
    <scope>NUCLEOTIDE SEQUENCE [LARGE SCALE GENOMIC DNA]</scope>
    <source>
        <strain evidence="1 2">CBS 144469</strain>
    </source>
</reference>
<proteinExistence type="predicted"/>
<sequence>MSLSTLVPELVSRILINLNLNDVRALSSSCFRLRIASEPTLYKTIVISRHSLPLLSILLHKPQLAAYVRTVKFLVAPDSQAIQSCLSSLEVASLALAQMRGLVSLSISIPPQSSSTVLPIGSTAFFPDLRDLQLSFKLDSHLVEFLTRTPGLTCLKLDQAEDIPPQASLPPILLPNTLLPNLTSISGPVALVQALVPGRPVSSIFITSGNLTNAAVTQIGLSSAAISTLDAKISSAPIPIIQELVISAPHLTHLRLATTYDLWLDFFNVVFIDQVKTVLSGLGQLRTANIAGLIWKWSALHVLTHQPYPPFPARRDEDEDGLFSIHSQFYFY</sequence>
<gene>
    <name evidence="1" type="ORF">DFP72DRAFT_907987</name>
</gene>
<dbReference type="OrthoDB" id="613763at2759"/>
<name>A0A8H6HRV0_9AGAR</name>